<evidence type="ECO:0000313" key="1">
    <source>
        <dbReference type="EMBL" id="KAF8901654.1"/>
    </source>
</evidence>
<evidence type="ECO:0000313" key="2">
    <source>
        <dbReference type="Proteomes" id="UP000724874"/>
    </source>
</evidence>
<dbReference type="Proteomes" id="UP000724874">
    <property type="component" value="Unassembled WGS sequence"/>
</dbReference>
<keyword evidence="2" id="KW-1185">Reference proteome</keyword>
<name>A0A9P5NNV1_GYMJU</name>
<dbReference type="AlphaFoldDB" id="A0A9P5NNV1"/>
<dbReference type="EMBL" id="JADNYJ010000040">
    <property type="protein sequence ID" value="KAF8901654.1"/>
    <property type="molecule type" value="Genomic_DNA"/>
</dbReference>
<organism evidence="1 2">
    <name type="scientific">Gymnopilus junonius</name>
    <name type="common">Spectacular rustgill mushroom</name>
    <name type="synonym">Gymnopilus spectabilis subsp. junonius</name>
    <dbReference type="NCBI Taxonomy" id="109634"/>
    <lineage>
        <taxon>Eukaryota</taxon>
        <taxon>Fungi</taxon>
        <taxon>Dikarya</taxon>
        <taxon>Basidiomycota</taxon>
        <taxon>Agaricomycotina</taxon>
        <taxon>Agaricomycetes</taxon>
        <taxon>Agaricomycetidae</taxon>
        <taxon>Agaricales</taxon>
        <taxon>Agaricineae</taxon>
        <taxon>Hymenogastraceae</taxon>
        <taxon>Gymnopilus</taxon>
    </lineage>
</organism>
<accession>A0A9P5NNV1</accession>
<protein>
    <submittedName>
        <fullName evidence="1">Uncharacterized protein</fullName>
    </submittedName>
</protein>
<proteinExistence type="predicted"/>
<sequence length="177" mass="19535">MTSNLQLTLACKGQREQAHCSKTVLIQLRPALELEQIEGGNGVAMVRSDDGARKKTKTPPRLALEVRSLQQSKRTYNEPANRFASSLGIRTHQLGLTLRGIPFFHSIPIHQVKAHIIIWGRGGGLGHRPSLLTLVNTIGNRSLSVGLNLTPAIQLMICPLNPHENKELRSLFIQAML</sequence>
<gene>
    <name evidence="1" type="ORF">CPB84DRAFT_944680</name>
</gene>
<comment type="caution">
    <text evidence="1">The sequence shown here is derived from an EMBL/GenBank/DDBJ whole genome shotgun (WGS) entry which is preliminary data.</text>
</comment>
<reference evidence="1" key="1">
    <citation type="submission" date="2020-11" db="EMBL/GenBank/DDBJ databases">
        <authorList>
            <consortium name="DOE Joint Genome Institute"/>
            <person name="Ahrendt S."/>
            <person name="Riley R."/>
            <person name="Andreopoulos W."/>
            <person name="LaButti K."/>
            <person name="Pangilinan J."/>
            <person name="Ruiz-duenas F.J."/>
            <person name="Barrasa J.M."/>
            <person name="Sanchez-Garcia M."/>
            <person name="Camarero S."/>
            <person name="Miyauchi S."/>
            <person name="Serrano A."/>
            <person name="Linde D."/>
            <person name="Babiker R."/>
            <person name="Drula E."/>
            <person name="Ayuso-Fernandez I."/>
            <person name="Pacheco R."/>
            <person name="Padilla G."/>
            <person name="Ferreira P."/>
            <person name="Barriuso J."/>
            <person name="Kellner H."/>
            <person name="Castanera R."/>
            <person name="Alfaro M."/>
            <person name="Ramirez L."/>
            <person name="Pisabarro A.G."/>
            <person name="Kuo A."/>
            <person name="Tritt A."/>
            <person name="Lipzen A."/>
            <person name="He G."/>
            <person name="Yan M."/>
            <person name="Ng V."/>
            <person name="Cullen D."/>
            <person name="Martin F."/>
            <person name="Rosso M.-N."/>
            <person name="Henrissat B."/>
            <person name="Hibbett D."/>
            <person name="Martinez A.T."/>
            <person name="Grigoriev I.V."/>
        </authorList>
    </citation>
    <scope>NUCLEOTIDE SEQUENCE</scope>
    <source>
        <strain evidence="1">AH 44721</strain>
    </source>
</reference>